<dbReference type="EMBL" id="CAJNOQ010005892">
    <property type="protein sequence ID" value="CAF1115393.1"/>
    <property type="molecule type" value="Genomic_DNA"/>
</dbReference>
<dbReference type="OrthoDB" id="1729737at2759"/>
<accession>A0A814Q6I0</accession>
<dbReference type="EMBL" id="CAJOBC010005891">
    <property type="protein sequence ID" value="CAF3879273.1"/>
    <property type="molecule type" value="Genomic_DNA"/>
</dbReference>
<proteinExistence type="predicted"/>
<dbReference type="PROSITE" id="PS51468">
    <property type="entry name" value="VIT"/>
    <property type="match status" value="1"/>
</dbReference>
<dbReference type="Pfam" id="PF08487">
    <property type="entry name" value="VIT"/>
    <property type="match status" value="1"/>
</dbReference>
<dbReference type="Proteomes" id="UP000681722">
    <property type="component" value="Unassembled WGS sequence"/>
</dbReference>
<evidence type="ECO:0000313" key="4">
    <source>
        <dbReference type="EMBL" id="CAF1115393.1"/>
    </source>
</evidence>
<comment type="caution">
    <text evidence="4">The sequence shown here is derived from an EMBL/GenBank/DDBJ whole genome shotgun (WGS) entry which is preliminary data.</text>
</comment>
<organism evidence="4 6">
    <name type="scientific">Didymodactylos carnosus</name>
    <dbReference type="NCBI Taxonomy" id="1234261"/>
    <lineage>
        <taxon>Eukaryota</taxon>
        <taxon>Metazoa</taxon>
        <taxon>Spiralia</taxon>
        <taxon>Gnathifera</taxon>
        <taxon>Rotifera</taxon>
        <taxon>Eurotatoria</taxon>
        <taxon>Bdelloidea</taxon>
        <taxon>Philodinida</taxon>
        <taxon>Philodinidae</taxon>
        <taxon>Didymodactylos</taxon>
    </lineage>
</organism>
<name>A0A814Q6I0_9BILA</name>
<reference evidence="4" key="1">
    <citation type="submission" date="2021-02" db="EMBL/GenBank/DDBJ databases">
        <authorList>
            <person name="Nowell W R."/>
        </authorList>
    </citation>
    <scope>NUCLEOTIDE SEQUENCE</scope>
</reference>
<feature type="domain" description="WWE" evidence="2">
    <location>
        <begin position="1"/>
        <end position="76"/>
    </location>
</feature>
<dbReference type="PANTHER" id="PTHR45737:SF6">
    <property type="entry name" value="VON WILLEBRAND FACTOR A DOMAIN-CONTAINING PROTEIN 5A"/>
    <property type="match status" value="1"/>
</dbReference>
<gene>
    <name evidence="4" type="ORF">GPM918_LOCUS19430</name>
    <name evidence="5" type="ORF">SRO942_LOCUS19424</name>
</gene>
<protein>
    <recommendedName>
        <fullName evidence="7">VIT domain-containing protein</fullName>
    </recommendedName>
</protein>
<dbReference type="SUPFAM" id="SSF117839">
    <property type="entry name" value="WWE domain"/>
    <property type="match status" value="1"/>
</dbReference>
<dbReference type="PROSITE" id="PS50918">
    <property type="entry name" value="WWE"/>
    <property type="match status" value="1"/>
</dbReference>
<dbReference type="InterPro" id="IPR004170">
    <property type="entry name" value="WWE_dom"/>
</dbReference>
<evidence type="ECO:0000256" key="1">
    <source>
        <dbReference type="SAM" id="Coils"/>
    </source>
</evidence>
<evidence type="ECO:0000313" key="6">
    <source>
        <dbReference type="Proteomes" id="UP000663829"/>
    </source>
</evidence>
<keyword evidence="1" id="KW-0175">Coiled coil</keyword>
<evidence type="ECO:0008006" key="7">
    <source>
        <dbReference type="Google" id="ProtNLM"/>
    </source>
</evidence>
<evidence type="ECO:0000313" key="5">
    <source>
        <dbReference type="EMBL" id="CAF3879273.1"/>
    </source>
</evidence>
<dbReference type="Gene3D" id="3.30.720.50">
    <property type="match status" value="1"/>
</dbReference>
<dbReference type="SMART" id="SM00609">
    <property type="entry name" value="VIT"/>
    <property type="match status" value="1"/>
</dbReference>
<feature type="coiled-coil region" evidence="1">
    <location>
        <begin position="111"/>
        <end position="138"/>
    </location>
</feature>
<dbReference type="InterPro" id="IPR013694">
    <property type="entry name" value="VIT"/>
</dbReference>
<sequence length="225" mass="25130">MAAAAPLRNFQWYWNSSTTANDNHWTAYADIENEIIEEAFQTGKSEVEISSNYNQLTNHIPLKQVKVQAKIRSFAADVTLTQLFQNNEQTSIEAVYCFPIEENAAICSFTAKIDEREIVAQLKEKKEAQREYSEALQQGHGAYLLEQDEKSRDCFVINVGALPSGKECEIRISYVTELDLVSGSNKIRFVIPTTIAPRYNPKEGAISSTVAGTTVVPATVQCNIQ</sequence>
<keyword evidence="6" id="KW-1185">Reference proteome</keyword>
<dbReference type="PANTHER" id="PTHR45737">
    <property type="entry name" value="VON WILLEBRAND FACTOR A DOMAIN-CONTAINING PROTEIN 5A"/>
    <property type="match status" value="1"/>
</dbReference>
<evidence type="ECO:0000259" key="2">
    <source>
        <dbReference type="PROSITE" id="PS50918"/>
    </source>
</evidence>
<feature type="domain" description="VIT" evidence="3">
    <location>
        <begin position="46"/>
        <end position="176"/>
    </location>
</feature>
<dbReference type="Proteomes" id="UP000663829">
    <property type="component" value="Unassembled WGS sequence"/>
</dbReference>
<dbReference type="AlphaFoldDB" id="A0A814Q6I0"/>
<evidence type="ECO:0000259" key="3">
    <source>
        <dbReference type="PROSITE" id="PS51468"/>
    </source>
</evidence>
<dbReference type="InterPro" id="IPR037197">
    <property type="entry name" value="WWE_dom_sf"/>
</dbReference>